<dbReference type="OrthoDB" id="1934939at2759"/>
<dbReference type="InterPro" id="IPR036397">
    <property type="entry name" value="RNaseH_sf"/>
</dbReference>
<gene>
    <name evidence="2" type="ORF">E5676_scaffold184G001000</name>
    <name evidence="1" type="ORF">E6C27_scaffold108G001830</name>
</gene>
<dbReference type="Proteomes" id="UP000321947">
    <property type="component" value="Unassembled WGS sequence"/>
</dbReference>
<proteinExistence type="predicted"/>
<reference evidence="3 4" key="1">
    <citation type="submission" date="2019-08" db="EMBL/GenBank/DDBJ databases">
        <title>Draft genome sequences of two oriental melons (Cucumis melo L. var makuwa).</title>
        <authorList>
            <person name="Kwon S.-Y."/>
        </authorList>
    </citation>
    <scope>NUCLEOTIDE SEQUENCE [LARGE SCALE GENOMIC DNA]</scope>
    <source>
        <strain evidence="4">cv. Chang Bougi</strain>
        <strain evidence="3">cv. SW 3</strain>
        <tissue evidence="2">Leaf</tissue>
    </source>
</reference>
<sequence>MSCQHPVHFLCGEWMLLNPLNLKPQMAIDYFTKWIEATSYCNVTRGVVLKFIKKEQICRLLEGIITDNAKNLNNKMMDELWTTPFSLVYGMEAVLPFEVEIPLLRVLMEAEWIRGHYEQLNFVEEKRLATLSHGQLYQRRLMRAYNKKVHSRSFQEGDLVLKRIFPFQKDHREKWTPNYEGPFVVKKAFSGGALLLTNMDDVESKNIVNSDYVQRYYA</sequence>
<dbReference type="EMBL" id="SSTD01003836">
    <property type="protein sequence ID" value="TYK24839.1"/>
    <property type="molecule type" value="Genomic_DNA"/>
</dbReference>
<name>A0A5D3DNF8_CUCMM</name>
<protein>
    <submittedName>
        <fullName evidence="2">Gypsy retrotransposon integrase-like protein 1</fullName>
    </submittedName>
</protein>
<accession>A0A5D3DNF8</accession>
<dbReference type="Proteomes" id="UP000321393">
    <property type="component" value="Unassembled WGS sequence"/>
</dbReference>
<comment type="caution">
    <text evidence="2">The sequence shown here is derived from an EMBL/GenBank/DDBJ whole genome shotgun (WGS) entry which is preliminary data.</text>
</comment>
<evidence type="ECO:0000313" key="4">
    <source>
        <dbReference type="Proteomes" id="UP000321947"/>
    </source>
</evidence>
<evidence type="ECO:0000313" key="1">
    <source>
        <dbReference type="EMBL" id="KAA0059889.1"/>
    </source>
</evidence>
<evidence type="ECO:0000313" key="3">
    <source>
        <dbReference type="Proteomes" id="UP000321393"/>
    </source>
</evidence>
<dbReference type="EMBL" id="SSTE01005892">
    <property type="protein sequence ID" value="KAA0059889.1"/>
    <property type="molecule type" value="Genomic_DNA"/>
</dbReference>
<dbReference type="Gene3D" id="3.30.420.10">
    <property type="entry name" value="Ribonuclease H-like superfamily/Ribonuclease H"/>
    <property type="match status" value="1"/>
</dbReference>
<dbReference type="PANTHER" id="PTHR48475:SF1">
    <property type="entry name" value="RNASE H TYPE-1 DOMAIN-CONTAINING PROTEIN"/>
    <property type="match status" value="1"/>
</dbReference>
<dbReference type="AlphaFoldDB" id="A0A5D3DNF8"/>
<evidence type="ECO:0000313" key="2">
    <source>
        <dbReference type="EMBL" id="TYK24839.1"/>
    </source>
</evidence>
<dbReference type="PANTHER" id="PTHR48475">
    <property type="entry name" value="RIBONUCLEASE H"/>
    <property type="match status" value="1"/>
</dbReference>
<dbReference type="GO" id="GO:0003676">
    <property type="term" value="F:nucleic acid binding"/>
    <property type="evidence" value="ECO:0007669"/>
    <property type="project" value="InterPro"/>
</dbReference>
<organism evidence="2 4">
    <name type="scientific">Cucumis melo var. makuwa</name>
    <name type="common">Oriental melon</name>
    <dbReference type="NCBI Taxonomy" id="1194695"/>
    <lineage>
        <taxon>Eukaryota</taxon>
        <taxon>Viridiplantae</taxon>
        <taxon>Streptophyta</taxon>
        <taxon>Embryophyta</taxon>
        <taxon>Tracheophyta</taxon>
        <taxon>Spermatophyta</taxon>
        <taxon>Magnoliopsida</taxon>
        <taxon>eudicotyledons</taxon>
        <taxon>Gunneridae</taxon>
        <taxon>Pentapetalae</taxon>
        <taxon>rosids</taxon>
        <taxon>fabids</taxon>
        <taxon>Cucurbitales</taxon>
        <taxon>Cucurbitaceae</taxon>
        <taxon>Benincaseae</taxon>
        <taxon>Cucumis</taxon>
    </lineage>
</organism>